<dbReference type="Proteomes" id="UP000828941">
    <property type="component" value="Chromosome 11"/>
</dbReference>
<name>A0ACB9LV71_BAUVA</name>
<keyword evidence="2" id="KW-1185">Reference proteome</keyword>
<evidence type="ECO:0000313" key="2">
    <source>
        <dbReference type="Proteomes" id="UP000828941"/>
    </source>
</evidence>
<sequence>MSRAYSEVGFLVFAPADSDSAMTELLNVSAANMGLNISQDFSHEFEGVCFYLSLHKQKSEHFRMTLH</sequence>
<gene>
    <name evidence="1" type="ORF">L6164_028186</name>
</gene>
<evidence type="ECO:0000313" key="1">
    <source>
        <dbReference type="EMBL" id="KAI4315370.1"/>
    </source>
</evidence>
<protein>
    <submittedName>
        <fullName evidence="1">Uncharacterized protein</fullName>
    </submittedName>
</protein>
<comment type="caution">
    <text evidence="1">The sequence shown here is derived from an EMBL/GenBank/DDBJ whole genome shotgun (WGS) entry which is preliminary data.</text>
</comment>
<reference evidence="1 2" key="1">
    <citation type="journal article" date="2022" name="DNA Res.">
        <title>Chromosomal-level genome assembly of the orchid tree Bauhinia variegata (Leguminosae; Cercidoideae) supports the allotetraploid origin hypothesis of Bauhinia.</title>
        <authorList>
            <person name="Zhong Y."/>
            <person name="Chen Y."/>
            <person name="Zheng D."/>
            <person name="Pang J."/>
            <person name="Liu Y."/>
            <person name="Luo S."/>
            <person name="Meng S."/>
            <person name="Qian L."/>
            <person name="Wei D."/>
            <person name="Dai S."/>
            <person name="Zhou R."/>
        </authorList>
    </citation>
    <scope>NUCLEOTIDE SEQUENCE [LARGE SCALE GENOMIC DNA]</scope>
    <source>
        <strain evidence="1">BV-YZ2020</strain>
    </source>
</reference>
<organism evidence="1 2">
    <name type="scientific">Bauhinia variegata</name>
    <name type="common">Purple orchid tree</name>
    <name type="synonym">Phanera variegata</name>
    <dbReference type="NCBI Taxonomy" id="167791"/>
    <lineage>
        <taxon>Eukaryota</taxon>
        <taxon>Viridiplantae</taxon>
        <taxon>Streptophyta</taxon>
        <taxon>Embryophyta</taxon>
        <taxon>Tracheophyta</taxon>
        <taxon>Spermatophyta</taxon>
        <taxon>Magnoliopsida</taxon>
        <taxon>eudicotyledons</taxon>
        <taxon>Gunneridae</taxon>
        <taxon>Pentapetalae</taxon>
        <taxon>rosids</taxon>
        <taxon>fabids</taxon>
        <taxon>Fabales</taxon>
        <taxon>Fabaceae</taxon>
        <taxon>Cercidoideae</taxon>
        <taxon>Cercideae</taxon>
        <taxon>Bauhiniinae</taxon>
        <taxon>Bauhinia</taxon>
    </lineage>
</organism>
<proteinExistence type="predicted"/>
<accession>A0ACB9LV71</accession>
<dbReference type="EMBL" id="CM039436">
    <property type="protein sequence ID" value="KAI4315370.1"/>
    <property type="molecule type" value="Genomic_DNA"/>
</dbReference>